<gene>
    <name evidence="4" type="ORF">GALL_340220</name>
</gene>
<reference evidence="4" key="1">
    <citation type="submission" date="2016-10" db="EMBL/GenBank/DDBJ databases">
        <title>Sequence of Gallionella enrichment culture.</title>
        <authorList>
            <person name="Poehlein A."/>
            <person name="Muehling M."/>
            <person name="Daniel R."/>
        </authorList>
    </citation>
    <scope>NUCLEOTIDE SEQUENCE</scope>
</reference>
<comment type="caution">
    <text evidence="4">The sequence shown here is derived from an EMBL/GenBank/DDBJ whole genome shotgun (WGS) entry which is preliminary data.</text>
</comment>
<evidence type="ECO:0000313" key="4">
    <source>
        <dbReference type="EMBL" id="OIQ84168.1"/>
    </source>
</evidence>
<dbReference type="SMART" id="SM00382">
    <property type="entry name" value="AAA"/>
    <property type="match status" value="1"/>
</dbReference>
<keyword evidence="1" id="KW-0547">Nucleotide-binding</keyword>
<name>A0A1J5QL44_9ZZZZ</name>
<dbReference type="PANTHER" id="PTHR16305">
    <property type="entry name" value="TESTICULAR SOLUBLE ADENYLYL CYCLASE"/>
    <property type="match status" value="1"/>
</dbReference>
<organism evidence="4">
    <name type="scientific">mine drainage metagenome</name>
    <dbReference type="NCBI Taxonomy" id="410659"/>
    <lineage>
        <taxon>unclassified sequences</taxon>
        <taxon>metagenomes</taxon>
        <taxon>ecological metagenomes</taxon>
    </lineage>
</organism>
<dbReference type="GO" id="GO:0005737">
    <property type="term" value="C:cytoplasm"/>
    <property type="evidence" value="ECO:0007669"/>
    <property type="project" value="TreeGrafter"/>
</dbReference>
<sequence length="398" mass="41716">MGAEDGAVDDSVLVGRSVEVEVLETRLAAAVAGVGTVVLIEGEAGIGKSALVRDVAASAGRRGVHVFAAGTATDRGPVQPFALLVRTLLSLGPPATAVERELAGLIGKYREDWARWSSPDQTLDRTQIEELFAELLLERAANGPSVVLLEDLHLVDDASLRVLERLAAGGAIPSTMLVATTRTVPRRPELVTAVAAWTRAGAAPLEIPALTPPAAVELGERLLGSRAGPVLRARLSAAGGNPQFIVDLVTAAQESDAVVDDADGAVELAGGVVLRDLNQRLSARVAYVGHEALALLSIAAVLGSSFMDADLAAVAEMPEIEIWRILRHCSAAGLVQARGGRLTFRHDLVRDALYAGLTPAVRRDLHRRASRVLFEAGAPAAVVQEHLARADDPHGETD</sequence>
<dbReference type="GO" id="GO:0005524">
    <property type="term" value="F:ATP binding"/>
    <property type="evidence" value="ECO:0007669"/>
    <property type="project" value="UniProtKB-KW"/>
</dbReference>
<evidence type="ECO:0000259" key="3">
    <source>
        <dbReference type="SMART" id="SM00382"/>
    </source>
</evidence>
<protein>
    <recommendedName>
        <fullName evidence="3">AAA+ ATPase domain-containing protein</fullName>
    </recommendedName>
</protein>
<dbReference type="SUPFAM" id="SSF52540">
    <property type="entry name" value="P-loop containing nucleoside triphosphate hydrolases"/>
    <property type="match status" value="1"/>
</dbReference>
<dbReference type="InterPro" id="IPR003593">
    <property type="entry name" value="AAA+_ATPase"/>
</dbReference>
<dbReference type="Gene3D" id="3.40.50.300">
    <property type="entry name" value="P-loop containing nucleotide triphosphate hydrolases"/>
    <property type="match status" value="1"/>
</dbReference>
<dbReference type="AlphaFoldDB" id="A0A1J5QL44"/>
<accession>A0A1J5QL44</accession>
<feature type="domain" description="AAA+ ATPase" evidence="3">
    <location>
        <begin position="34"/>
        <end position="201"/>
    </location>
</feature>
<dbReference type="EMBL" id="MLJW01000640">
    <property type="protein sequence ID" value="OIQ84168.1"/>
    <property type="molecule type" value="Genomic_DNA"/>
</dbReference>
<evidence type="ECO:0000256" key="2">
    <source>
        <dbReference type="ARBA" id="ARBA00022840"/>
    </source>
</evidence>
<evidence type="ECO:0000256" key="1">
    <source>
        <dbReference type="ARBA" id="ARBA00022741"/>
    </source>
</evidence>
<dbReference type="GO" id="GO:0004016">
    <property type="term" value="F:adenylate cyclase activity"/>
    <property type="evidence" value="ECO:0007669"/>
    <property type="project" value="TreeGrafter"/>
</dbReference>
<dbReference type="Pfam" id="PF13191">
    <property type="entry name" value="AAA_16"/>
    <property type="match status" value="1"/>
</dbReference>
<dbReference type="InterPro" id="IPR041664">
    <property type="entry name" value="AAA_16"/>
</dbReference>
<keyword evidence="2" id="KW-0067">ATP-binding</keyword>
<dbReference type="InterPro" id="IPR027417">
    <property type="entry name" value="P-loop_NTPase"/>
</dbReference>
<dbReference type="PANTHER" id="PTHR16305:SF28">
    <property type="entry name" value="GUANYLATE CYCLASE DOMAIN-CONTAINING PROTEIN"/>
    <property type="match status" value="1"/>
</dbReference>
<proteinExistence type="predicted"/>